<evidence type="ECO:0000313" key="2">
    <source>
        <dbReference type="Proteomes" id="UP001199054"/>
    </source>
</evidence>
<sequence length="140" mass="15110">MTGHPTTTSPHPEPCADCVQEEWQTAEPGPAGGLRWYAQHHCPRHDVLSCDRGRGVPPRWVRDRIAASEGTVRLTVGGRDGIPVALLRRVYALGLAELTTARAEGWWATPVEARFLVERAGVEGARRAARGRGGRSPGSG</sequence>
<name>A0ABS8BFQ9_9ACTN</name>
<organism evidence="1 2">
    <name type="scientific">Streptomyces antimicrobicus</name>
    <dbReference type="NCBI Taxonomy" id="2883108"/>
    <lineage>
        <taxon>Bacteria</taxon>
        <taxon>Bacillati</taxon>
        <taxon>Actinomycetota</taxon>
        <taxon>Actinomycetes</taxon>
        <taxon>Kitasatosporales</taxon>
        <taxon>Streptomycetaceae</taxon>
        <taxon>Streptomyces</taxon>
    </lineage>
</organism>
<proteinExistence type="predicted"/>
<keyword evidence="2" id="KW-1185">Reference proteome</keyword>
<comment type="caution">
    <text evidence="1">The sequence shown here is derived from an EMBL/GenBank/DDBJ whole genome shotgun (WGS) entry which is preliminary data.</text>
</comment>
<reference evidence="1 2" key="1">
    <citation type="submission" date="2021-10" db="EMBL/GenBank/DDBJ databases">
        <title>Streptomyces sp. strain SMC 277, a novel streptomycete isolated from soil.</title>
        <authorList>
            <person name="Chanama M."/>
        </authorList>
    </citation>
    <scope>NUCLEOTIDE SEQUENCE [LARGE SCALE GENOMIC DNA]</scope>
    <source>
        <strain evidence="1 2">SMC 277</strain>
    </source>
</reference>
<dbReference type="RefSeq" id="WP_226730987.1">
    <property type="nucleotide sequence ID" value="NZ_JAJAUY010000230.1"/>
</dbReference>
<dbReference type="EMBL" id="JAJAUY010000230">
    <property type="protein sequence ID" value="MCB5183472.1"/>
    <property type="molecule type" value="Genomic_DNA"/>
</dbReference>
<accession>A0ABS8BFQ9</accession>
<dbReference type="Proteomes" id="UP001199054">
    <property type="component" value="Unassembled WGS sequence"/>
</dbReference>
<gene>
    <name evidence="1" type="ORF">LG632_29465</name>
</gene>
<protein>
    <submittedName>
        <fullName evidence="1">Uncharacterized protein</fullName>
    </submittedName>
</protein>
<evidence type="ECO:0000313" key="1">
    <source>
        <dbReference type="EMBL" id="MCB5183472.1"/>
    </source>
</evidence>